<evidence type="ECO:0000256" key="1">
    <source>
        <dbReference type="SAM" id="MobiDB-lite"/>
    </source>
</evidence>
<reference evidence="2 3" key="1">
    <citation type="submission" date="2021-03" db="EMBL/GenBank/DDBJ databases">
        <title>Genomic Encyclopedia of Type Strains, Phase IV (KMG-IV): sequencing the most valuable type-strain genomes for metagenomic binning, comparative biology and taxonomic classification.</title>
        <authorList>
            <person name="Goeker M."/>
        </authorList>
    </citation>
    <scope>NUCLEOTIDE SEQUENCE [LARGE SCALE GENOMIC DNA]</scope>
    <source>
        <strain evidence="2 3">DSM 26048</strain>
    </source>
</reference>
<keyword evidence="3" id="KW-1185">Reference proteome</keyword>
<sequence length="86" mass="9261">MKKDLTTSTIEMVYGEASLEETEDMRNVDPELSANPDTLIVEEPDPEISPVAEEGTPVDPAAPPADIMPGTDLLNGYNGDGEEEQQ</sequence>
<protein>
    <submittedName>
        <fullName evidence="2">Uncharacterized protein</fullName>
    </submittedName>
</protein>
<evidence type="ECO:0000313" key="3">
    <source>
        <dbReference type="Proteomes" id="UP001519287"/>
    </source>
</evidence>
<gene>
    <name evidence="2" type="ORF">J2Z66_006546</name>
</gene>
<name>A0ABS4J512_9BACL</name>
<dbReference type="Proteomes" id="UP001519287">
    <property type="component" value="Unassembled WGS sequence"/>
</dbReference>
<organism evidence="2 3">
    <name type="scientific">Paenibacillus eucommiae</name>
    <dbReference type="NCBI Taxonomy" id="1355755"/>
    <lineage>
        <taxon>Bacteria</taxon>
        <taxon>Bacillati</taxon>
        <taxon>Bacillota</taxon>
        <taxon>Bacilli</taxon>
        <taxon>Bacillales</taxon>
        <taxon>Paenibacillaceae</taxon>
        <taxon>Paenibacillus</taxon>
    </lineage>
</organism>
<evidence type="ECO:0000313" key="2">
    <source>
        <dbReference type="EMBL" id="MBP1994905.1"/>
    </source>
</evidence>
<feature type="region of interest" description="Disordered" evidence="1">
    <location>
        <begin position="20"/>
        <end position="86"/>
    </location>
</feature>
<dbReference type="EMBL" id="JAGGLB010000029">
    <property type="protein sequence ID" value="MBP1994905.1"/>
    <property type="molecule type" value="Genomic_DNA"/>
</dbReference>
<accession>A0ABS4J512</accession>
<proteinExistence type="predicted"/>
<comment type="caution">
    <text evidence="2">The sequence shown here is derived from an EMBL/GenBank/DDBJ whole genome shotgun (WGS) entry which is preliminary data.</text>
</comment>
<dbReference type="RefSeq" id="WP_209976731.1">
    <property type="nucleotide sequence ID" value="NZ_JAGGLB010000029.1"/>
</dbReference>